<reference evidence="3 4" key="1">
    <citation type="submission" date="2024-10" db="EMBL/GenBank/DDBJ databases">
        <title>Updated reference genomes for cyclostephanoid diatoms.</title>
        <authorList>
            <person name="Roberts W.R."/>
            <person name="Alverson A.J."/>
        </authorList>
    </citation>
    <scope>NUCLEOTIDE SEQUENCE [LARGE SCALE GENOMIC DNA]</scope>
    <source>
        <strain evidence="3 4">AJA228-03</strain>
    </source>
</reference>
<dbReference type="PANTHER" id="PTHR45705">
    <property type="entry name" value="FI20236P1"/>
    <property type="match status" value="1"/>
</dbReference>
<dbReference type="AlphaFoldDB" id="A0ABD3SGP7"/>
<dbReference type="InterPro" id="IPR037278">
    <property type="entry name" value="ARFGAP/RecO"/>
</dbReference>
<dbReference type="InterPro" id="IPR001164">
    <property type="entry name" value="ArfGAP_dom"/>
</dbReference>
<evidence type="ECO:0000256" key="1">
    <source>
        <dbReference type="SAM" id="MobiDB-lite"/>
    </source>
</evidence>
<sequence>MGTEKEVAFMENGGNAKVNAIFEAFLNVAKPTQSANGQVRERFVRDKYERRKFYDPNAFAAVNQMESEREQDEVVIGVQQRLATSRAPSDAARKRVEERAAKNYPAGEGAPAASSNIGGMKSSRSQAPPPAPAPAPARVVDLLDFGDFNSFEATSAVQASATATSTFGVTNYPPAPAPAPTVAPPVPQLSNSEPQLDLFAKLAIENKVNIQQPPGQPQQPAEKKKMTTDDIMSMFNTPSAQHNPMPQNMFQVNGTNIPNVTMMHGMHPQQMAMMNGMIPQQPVGMMNGMIPQQQLGMMNNIHAMQMQSMMVQHGMNNMGGNMNAGSMGGQGMGVMGGNNMMLQQGHMPHMNNAMMMQGGQVMVQGGNHYGQQLLMMGQTNQLQQDYPSPHLQQRGENNSNHQAFSEFGNF</sequence>
<feature type="domain" description="Arf-GAP" evidence="2">
    <location>
        <begin position="3"/>
        <end position="56"/>
    </location>
</feature>
<proteinExistence type="predicted"/>
<name>A0ABD3SGP7_9STRA</name>
<dbReference type="InterPro" id="IPR038508">
    <property type="entry name" value="ArfGAP_dom_sf"/>
</dbReference>
<dbReference type="EMBL" id="JALLPB020000031">
    <property type="protein sequence ID" value="KAL3823694.1"/>
    <property type="molecule type" value="Genomic_DNA"/>
</dbReference>
<feature type="compositionally biased region" description="Polar residues" evidence="1">
    <location>
        <begin position="113"/>
        <end position="126"/>
    </location>
</feature>
<dbReference type="PANTHER" id="PTHR45705:SF1">
    <property type="entry name" value="FI20236P1"/>
    <property type="match status" value="1"/>
</dbReference>
<feature type="region of interest" description="Disordered" evidence="1">
    <location>
        <begin position="83"/>
        <end position="136"/>
    </location>
</feature>
<feature type="compositionally biased region" description="Basic and acidic residues" evidence="1">
    <location>
        <begin position="91"/>
        <end position="101"/>
    </location>
</feature>
<protein>
    <recommendedName>
        <fullName evidence="2">Arf-GAP domain-containing protein</fullName>
    </recommendedName>
</protein>
<evidence type="ECO:0000259" key="2">
    <source>
        <dbReference type="Pfam" id="PF01412"/>
    </source>
</evidence>
<keyword evidence="4" id="KW-1185">Reference proteome</keyword>
<dbReference type="InterPro" id="IPR051718">
    <property type="entry name" value="ARF_GTPase-activating"/>
</dbReference>
<gene>
    <name evidence="3" type="ORF">ACHAXA_007265</name>
</gene>
<dbReference type="Proteomes" id="UP001530377">
    <property type="component" value="Unassembled WGS sequence"/>
</dbReference>
<comment type="caution">
    <text evidence="3">The sequence shown here is derived from an EMBL/GenBank/DDBJ whole genome shotgun (WGS) entry which is preliminary data.</text>
</comment>
<dbReference type="SUPFAM" id="SSF57863">
    <property type="entry name" value="ArfGap/RecO-like zinc finger"/>
    <property type="match status" value="1"/>
</dbReference>
<evidence type="ECO:0000313" key="3">
    <source>
        <dbReference type="EMBL" id="KAL3823694.1"/>
    </source>
</evidence>
<dbReference type="Pfam" id="PF01412">
    <property type="entry name" value="ArfGap"/>
    <property type="match status" value="1"/>
</dbReference>
<organism evidence="3 4">
    <name type="scientific">Cyclostephanos tholiformis</name>
    <dbReference type="NCBI Taxonomy" id="382380"/>
    <lineage>
        <taxon>Eukaryota</taxon>
        <taxon>Sar</taxon>
        <taxon>Stramenopiles</taxon>
        <taxon>Ochrophyta</taxon>
        <taxon>Bacillariophyta</taxon>
        <taxon>Coscinodiscophyceae</taxon>
        <taxon>Thalassiosirophycidae</taxon>
        <taxon>Stephanodiscales</taxon>
        <taxon>Stephanodiscaceae</taxon>
        <taxon>Cyclostephanos</taxon>
    </lineage>
</organism>
<evidence type="ECO:0000313" key="4">
    <source>
        <dbReference type="Proteomes" id="UP001530377"/>
    </source>
</evidence>
<accession>A0ABD3SGP7</accession>
<dbReference type="Gene3D" id="1.10.220.150">
    <property type="entry name" value="Arf GTPase activating protein"/>
    <property type="match status" value="1"/>
</dbReference>